<dbReference type="Proteomes" id="UP001318300">
    <property type="component" value="Unassembled WGS sequence"/>
</dbReference>
<gene>
    <name evidence="2" type="ORF">E9228_001320</name>
</gene>
<organism evidence="2 3">
    <name type="scientific">Curtobacterium salicis</name>
    <dbReference type="NCBI Taxonomy" id="1779862"/>
    <lineage>
        <taxon>Bacteria</taxon>
        <taxon>Bacillati</taxon>
        <taxon>Actinomycetota</taxon>
        <taxon>Actinomycetes</taxon>
        <taxon>Micrococcales</taxon>
        <taxon>Microbacteriaceae</taxon>
        <taxon>Curtobacterium</taxon>
    </lineage>
</organism>
<dbReference type="Gene3D" id="2.60.60.30">
    <property type="entry name" value="sav2460 like domains"/>
    <property type="match status" value="1"/>
</dbReference>
<dbReference type="EMBL" id="JAAOYO010000002">
    <property type="protein sequence ID" value="NII40684.1"/>
    <property type="molecule type" value="Genomic_DNA"/>
</dbReference>
<evidence type="ECO:0000256" key="1">
    <source>
        <dbReference type="SAM" id="MobiDB-lite"/>
    </source>
</evidence>
<protein>
    <recommendedName>
        <fullName evidence="4">TerD domain-containing protein</fullName>
    </recommendedName>
</protein>
<dbReference type="RefSeq" id="WP_166779775.1">
    <property type="nucleotide sequence ID" value="NZ_JAAOYO010000002.1"/>
</dbReference>
<feature type="region of interest" description="Disordered" evidence="1">
    <location>
        <begin position="216"/>
        <end position="238"/>
    </location>
</feature>
<keyword evidence="3" id="KW-1185">Reference proteome</keyword>
<evidence type="ECO:0000313" key="3">
    <source>
        <dbReference type="Proteomes" id="UP001318300"/>
    </source>
</evidence>
<comment type="caution">
    <text evidence="2">The sequence shown here is derived from an EMBL/GenBank/DDBJ whole genome shotgun (WGS) entry which is preliminary data.</text>
</comment>
<evidence type="ECO:0008006" key="4">
    <source>
        <dbReference type="Google" id="ProtNLM"/>
    </source>
</evidence>
<proteinExistence type="predicted"/>
<accession>A0ABX0TA19</accession>
<sequence length="238" mass="25255">MFGIGKKHKQDDAAGTAAVTPSATAPAAAAAPATGPVTDLGVATGRISLEKRQTVSLRKTQKTTVTISWPNSTDYDVYALVRYRDGHVETVSQFGTKTDRAFTPRTADGAVTHLGDQRRGARGATTMADEVVEITLTPEIDRIVPVVYSAQSNGTGSFRRYQVGMTIDNGAGDVVEIAARDADSNDKVYSCVPGVITNGEQVHVEKVELYSAPKSERRPVVNPDGSVTMDAGPVNAYK</sequence>
<name>A0ABX0TA19_9MICO</name>
<dbReference type="CDD" id="cd06974">
    <property type="entry name" value="TerD_like"/>
    <property type="match status" value="1"/>
</dbReference>
<dbReference type="InterPro" id="IPR003325">
    <property type="entry name" value="TerD"/>
</dbReference>
<evidence type="ECO:0000313" key="2">
    <source>
        <dbReference type="EMBL" id="NII40684.1"/>
    </source>
</evidence>
<reference evidence="2 3" key="1">
    <citation type="submission" date="2020-03" db="EMBL/GenBank/DDBJ databases">
        <title>Above-ground endophytic microbial communities from plants in different locations in the United States.</title>
        <authorList>
            <person name="Frank C."/>
        </authorList>
    </citation>
    <scope>NUCLEOTIDE SEQUENCE [LARGE SCALE GENOMIC DNA]</scope>
    <source>
        <strain evidence="2 3">WW7</strain>
    </source>
</reference>